<organism evidence="3 4">
    <name type="scientific">Erythroxylum novogranatense</name>
    <dbReference type="NCBI Taxonomy" id="1862640"/>
    <lineage>
        <taxon>Eukaryota</taxon>
        <taxon>Viridiplantae</taxon>
        <taxon>Streptophyta</taxon>
        <taxon>Embryophyta</taxon>
        <taxon>Tracheophyta</taxon>
        <taxon>Spermatophyta</taxon>
        <taxon>Magnoliopsida</taxon>
        <taxon>eudicotyledons</taxon>
        <taxon>Gunneridae</taxon>
        <taxon>Pentapetalae</taxon>
        <taxon>rosids</taxon>
        <taxon>fabids</taxon>
        <taxon>Malpighiales</taxon>
        <taxon>Erythroxylaceae</taxon>
        <taxon>Erythroxylum</taxon>
    </lineage>
</organism>
<accession>A0AAV8TD84</accession>
<feature type="repeat" description="PPR" evidence="2">
    <location>
        <begin position="138"/>
        <end position="172"/>
    </location>
</feature>
<dbReference type="Pfam" id="PF13041">
    <property type="entry name" value="PPR_2"/>
    <property type="match status" value="1"/>
</dbReference>
<dbReference type="PROSITE" id="PS51375">
    <property type="entry name" value="PPR"/>
    <property type="match status" value="2"/>
</dbReference>
<reference evidence="3 4" key="1">
    <citation type="submission" date="2021-09" db="EMBL/GenBank/DDBJ databases">
        <title>Genomic insights and catalytic innovation underlie evolution of tropane alkaloids biosynthesis.</title>
        <authorList>
            <person name="Wang Y.-J."/>
            <person name="Tian T."/>
            <person name="Huang J.-P."/>
            <person name="Huang S.-X."/>
        </authorList>
    </citation>
    <scope>NUCLEOTIDE SEQUENCE [LARGE SCALE GENOMIC DNA]</scope>
    <source>
        <strain evidence="3">KIB-2018</strain>
        <tissue evidence="3">Leaf</tissue>
    </source>
</reference>
<evidence type="ECO:0000256" key="1">
    <source>
        <dbReference type="ARBA" id="ARBA00022737"/>
    </source>
</evidence>
<evidence type="ECO:0000256" key="2">
    <source>
        <dbReference type="PROSITE-ProRule" id="PRU00708"/>
    </source>
</evidence>
<dbReference type="Gene3D" id="1.25.40.10">
    <property type="entry name" value="Tetratricopeptide repeat domain"/>
    <property type="match status" value="1"/>
</dbReference>
<dbReference type="InterPro" id="IPR044795">
    <property type="entry name" value="THA8L-like"/>
</dbReference>
<dbReference type="EMBL" id="JAIWQS010000005">
    <property type="protein sequence ID" value="KAJ8764801.1"/>
    <property type="molecule type" value="Genomic_DNA"/>
</dbReference>
<dbReference type="InterPro" id="IPR002885">
    <property type="entry name" value="PPR_rpt"/>
</dbReference>
<keyword evidence="4" id="KW-1185">Reference proteome</keyword>
<dbReference type="PANTHER" id="PTHR46870:SF2">
    <property type="entry name" value="PROTEIN THYLAKOID ASSEMBLY 8-LIKE, CHLOROPLASTIC"/>
    <property type="match status" value="1"/>
</dbReference>
<dbReference type="AlphaFoldDB" id="A0AAV8TD84"/>
<feature type="repeat" description="PPR" evidence="2">
    <location>
        <begin position="173"/>
        <end position="207"/>
    </location>
</feature>
<evidence type="ECO:0008006" key="5">
    <source>
        <dbReference type="Google" id="ProtNLM"/>
    </source>
</evidence>
<gene>
    <name evidence="3" type="ORF">K2173_010266</name>
</gene>
<dbReference type="Proteomes" id="UP001159364">
    <property type="component" value="Linkage Group LG05"/>
</dbReference>
<sequence length="253" mass="29395">MAVRAFWAKLPKGALLLCLLGHRQYPGLLIKSQVQALGLGGVHSNSLSWSRLYRDGRPRGPLWRGKKLIGKEALFVISGLQRFKEDEEKLNKFIKSHVLRLLKMDMVGVLAELERQNEVFLALKIFLVIRKQDWYRPDVYFYKDLIMVLMRSGKMDEAMKLWEKMRSENLFPDCQMYSEAIRGFLKDGSPADAINIYEDMKKSPDPPDELPFRILLKGLLPHPLLRNKVKQDYEELFPEKSIFDPPEEIFGAQ</sequence>
<evidence type="ECO:0000313" key="3">
    <source>
        <dbReference type="EMBL" id="KAJ8764801.1"/>
    </source>
</evidence>
<dbReference type="InterPro" id="IPR011990">
    <property type="entry name" value="TPR-like_helical_dom_sf"/>
</dbReference>
<proteinExistence type="predicted"/>
<name>A0AAV8TD84_9ROSI</name>
<keyword evidence="1" id="KW-0677">Repeat</keyword>
<comment type="caution">
    <text evidence="3">The sequence shown here is derived from an EMBL/GenBank/DDBJ whole genome shotgun (WGS) entry which is preliminary data.</text>
</comment>
<dbReference type="PANTHER" id="PTHR46870">
    <property type="entry name" value="PROTEIN THYLAKOID ASSEMBLY 8-LIKE, CHLOROPLASTIC"/>
    <property type="match status" value="1"/>
</dbReference>
<evidence type="ECO:0000313" key="4">
    <source>
        <dbReference type="Proteomes" id="UP001159364"/>
    </source>
</evidence>
<dbReference type="NCBIfam" id="TIGR00756">
    <property type="entry name" value="PPR"/>
    <property type="match status" value="1"/>
</dbReference>
<protein>
    <recommendedName>
        <fullName evidence="5">Pentatricopeptide repeat-containing protein</fullName>
    </recommendedName>
</protein>